<dbReference type="Gene3D" id="2.60.40.720">
    <property type="match status" value="1"/>
</dbReference>
<dbReference type="InterPro" id="IPR012346">
    <property type="entry name" value="p53/RUNT-type_TF_DNA-bd_sf"/>
</dbReference>
<evidence type="ECO:0000256" key="2">
    <source>
        <dbReference type="ARBA" id="ARBA00023015"/>
    </source>
</evidence>
<comment type="caution">
    <text evidence="7">The sequence shown here is derived from an EMBL/GenBank/DDBJ whole genome shotgun (WGS) entry which is preliminary data.</text>
</comment>
<feature type="region of interest" description="Disordered" evidence="5">
    <location>
        <begin position="353"/>
        <end position="372"/>
    </location>
</feature>
<feature type="domain" description="Runt" evidence="6">
    <location>
        <begin position="10"/>
        <end position="138"/>
    </location>
</feature>
<dbReference type="InterPro" id="IPR000040">
    <property type="entry name" value="AML1_Runt"/>
</dbReference>
<dbReference type="PRINTS" id="PR00967">
    <property type="entry name" value="ONCOGENEAML1"/>
</dbReference>
<dbReference type="InterPro" id="IPR013524">
    <property type="entry name" value="Runt_dom"/>
</dbReference>
<keyword evidence="3" id="KW-0804">Transcription</keyword>
<keyword evidence="4" id="KW-0539">Nucleus</keyword>
<dbReference type="GO" id="GO:0000981">
    <property type="term" value="F:DNA-binding transcription factor activity, RNA polymerase II-specific"/>
    <property type="evidence" value="ECO:0007669"/>
    <property type="project" value="TreeGrafter"/>
</dbReference>
<evidence type="ECO:0000256" key="3">
    <source>
        <dbReference type="ARBA" id="ARBA00023163"/>
    </source>
</evidence>
<evidence type="ECO:0000256" key="4">
    <source>
        <dbReference type="ARBA" id="ARBA00023242"/>
    </source>
</evidence>
<dbReference type="SUPFAM" id="SSF49417">
    <property type="entry name" value="p53-like transcription factors"/>
    <property type="match status" value="1"/>
</dbReference>
<proteinExistence type="predicted"/>
<evidence type="ECO:0000256" key="5">
    <source>
        <dbReference type="SAM" id="MobiDB-lite"/>
    </source>
</evidence>
<feature type="compositionally biased region" description="Low complexity" evidence="5">
    <location>
        <begin position="257"/>
        <end position="273"/>
    </location>
</feature>
<comment type="subcellular location">
    <subcellularLocation>
        <location evidence="1">Nucleus</location>
    </subcellularLocation>
</comment>
<dbReference type="Proteomes" id="UP001497525">
    <property type="component" value="Unassembled WGS sequence"/>
</dbReference>
<sequence length="675" mass="73823">MSDILLAEYTLKRALREHTTDLVPTSSPHILCTPLPKHWRSNKSLPTQFRVVSLLPIPDGTRVTVAAGNEERPCAELKNPVTVMHSSEARFSDLRFLGRSGRGKSFNITITLETTPPLVAIYARAIKVTVDGPRVPRNKYSTLRTVKLHKDSRRLATRHLNTYEQHRSGRMVGTRPGTFQQDLNRQTARRNFLGSKDTFRSFGDTITSRINFSSCAFDTNIPAGFISNHHLCSPTTSEPGALSSFTNSSSCCFRSSEKSPSSSETSVPSLGSVSAGGGGSSGVGEPRVPFSPSESAYLLSSINEAYARLLARQIGTSQSGSNKTEGILERQRRFCPQSNNSLQQFHSLFQNSSSVLPKAGPNPNTRPMYSNLSKDKFEDSKLISCSSANFPKTATHHIKPLFSHGVSSRGEIDEKLCGIRENHLSPRKCEPNKSDKSFWSSSTAKLPAPPNIMAHVPSLAFPPISPGFMAAAVASASSIAPYPPLAVSDSQQTDLTNHLQRPDPMSNRSDFYTTLGALIASLMQHQPSKYQSPRIDSLGKASADISKNIISNLTLSNTDNVPTSGVVSLAPSSHSWKDRISKPDPSAFSPVNLVTKGSKQQTEQETQNQNSNVLSIEKLLEITNRQEEARLSEQKAWIKSNSPVGANPFLLPFTQPYIQGNNPFFSHFPGQPFQT</sequence>
<organism evidence="7 8">
    <name type="scientific">Calicophoron daubneyi</name>
    <name type="common">Rumen fluke</name>
    <name type="synonym">Paramphistomum daubneyi</name>
    <dbReference type="NCBI Taxonomy" id="300641"/>
    <lineage>
        <taxon>Eukaryota</taxon>
        <taxon>Metazoa</taxon>
        <taxon>Spiralia</taxon>
        <taxon>Lophotrochozoa</taxon>
        <taxon>Platyhelminthes</taxon>
        <taxon>Trematoda</taxon>
        <taxon>Digenea</taxon>
        <taxon>Plagiorchiida</taxon>
        <taxon>Pronocephalata</taxon>
        <taxon>Paramphistomoidea</taxon>
        <taxon>Paramphistomidae</taxon>
        <taxon>Calicophoron</taxon>
    </lineage>
</organism>
<evidence type="ECO:0000259" key="6">
    <source>
        <dbReference type="PROSITE" id="PS51062"/>
    </source>
</evidence>
<dbReference type="GO" id="GO:0005524">
    <property type="term" value="F:ATP binding"/>
    <property type="evidence" value="ECO:0007669"/>
    <property type="project" value="InterPro"/>
</dbReference>
<reference evidence="7" key="1">
    <citation type="submission" date="2024-06" db="EMBL/GenBank/DDBJ databases">
        <authorList>
            <person name="Liu X."/>
            <person name="Lenzi L."/>
            <person name="Haldenby T S."/>
            <person name="Uol C."/>
        </authorList>
    </citation>
    <scope>NUCLEOTIDE SEQUENCE</scope>
</reference>
<dbReference type="PANTHER" id="PTHR11950:SF31">
    <property type="entry name" value="SEGMENTATION PROTEIN RUNT"/>
    <property type="match status" value="1"/>
</dbReference>
<name>A0AAV2TQL5_CALDB</name>
<dbReference type="EMBL" id="CAXLJL010000578">
    <property type="protein sequence ID" value="CAL5139045.1"/>
    <property type="molecule type" value="Genomic_DNA"/>
</dbReference>
<evidence type="ECO:0000256" key="1">
    <source>
        <dbReference type="ARBA" id="ARBA00004123"/>
    </source>
</evidence>
<evidence type="ECO:0000313" key="8">
    <source>
        <dbReference type="Proteomes" id="UP001497525"/>
    </source>
</evidence>
<keyword evidence="2" id="KW-0805">Transcription regulation</keyword>
<dbReference type="GO" id="GO:0005634">
    <property type="term" value="C:nucleus"/>
    <property type="evidence" value="ECO:0007669"/>
    <property type="project" value="UniProtKB-SubCell"/>
</dbReference>
<evidence type="ECO:0000313" key="7">
    <source>
        <dbReference type="EMBL" id="CAL5139045.1"/>
    </source>
</evidence>
<gene>
    <name evidence="7" type="ORF">CDAUBV1_LOCUS14095</name>
</gene>
<protein>
    <recommendedName>
        <fullName evidence="6">Runt domain-containing protein</fullName>
    </recommendedName>
</protein>
<dbReference type="GO" id="GO:0000978">
    <property type="term" value="F:RNA polymerase II cis-regulatory region sequence-specific DNA binding"/>
    <property type="evidence" value="ECO:0007669"/>
    <property type="project" value="TreeGrafter"/>
</dbReference>
<feature type="compositionally biased region" description="Polar residues" evidence="5">
    <location>
        <begin position="362"/>
        <end position="372"/>
    </location>
</feature>
<accession>A0AAV2TQL5</accession>
<dbReference type="AlphaFoldDB" id="A0AAV2TQL5"/>
<feature type="region of interest" description="Disordered" evidence="5">
    <location>
        <begin position="257"/>
        <end position="287"/>
    </location>
</feature>
<dbReference type="PANTHER" id="PTHR11950">
    <property type="entry name" value="RUNT RELATED"/>
    <property type="match status" value="1"/>
</dbReference>
<dbReference type="InterPro" id="IPR008967">
    <property type="entry name" value="p53-like_TF_DNA-bd_sf"/>
</dbReference>
<dbReference type="Pfam" id="PF00853">
    <property type="entry name" value="Runt"/>
    <property type="match status" value="1"/>
</dbReference>
<dbReference type="PROSITE" id="PS51062">
    <property type="entry name" value="RUNT"/>
    <property type="match status" value="1"/>
</dbReference>